<proteinExistence type="inferred from homology"/>
<comment type="subunit">
    <text evidence="3">Supercomplex made of cofactors A to E. Cofactors A and D function by capturing and stabilizing tubulin in a quasi-native conformation. Cofactor E binds to the cofactor D-tubulin complex; interaction with cofactor C then causes the release of tubulin polypeptides that are committed to the native state.</text>
</comment>
<gene>
    <name evidence="4" type="ORF">OAUR00152_LOCUS7403</name>
</gene>
<name>A0A7S4I4N1_9STRA</name>
<evidence type="ECO:0000256" key="2">
    <source>
        <dbReference type="ARBA" id="ARBA00023186"/>
    </source>
</evidence>
<evidence type="ECO:0000313" key="4">
    <source>
        <dbReference type="EMBL" id="CAE2218497.1"/>
    </source>
</evidence>
<dbReference type="InterPro" id="IPR036126">
    <property type="entry name" value="TBCA_sf"/>
</dbReference>
<reference evidence="4" key="1">
    <citation type="submission" date="2021-01" db="EMBL/GenBank/DDBJ databases">
        <authorList>
            <person name="Corre E."/>
            <person name="Pelletier E."/>
            <person name="Niang G."/>
            <person name="Scheremetjew M."/>
            <person name="Finn R."/>
            <person name="Kale V."/>
            <person name="Holt S."/>
            <person name="Cochrane G."/>
            <person name="Meng A."/>
            <person name="Brown T."/>
            <person name="Cohen L."/>
        </authorList>
    </citation>
    <scope>NUCLEOTIDE SEQUENCE</scope>
    <source>
        <strain evidence="4">Isolate 1302-5</strain>
    </source>
</reference>
<evidence type="ECO:0000256" key="1">
    <source>
        <dbReference type="ARBA" id="ARBA00006806"/>
    </source>
</evidence>
<dbReference type="GO" id="GO:0007023">
    <property type="term" value="P:post-chaperonin tubulin folding pathway"/>
    <property type="evidence" value="ECO:0007669"/>
    <property type="project" value="UniProtKB-UniRule"/>
</dbReference>
<accession>A0A7S4I4N1</accession>
<dbReference type="PANTHER" id="PTHR21500:SF0">
    <property type="entry name" value="TUBULIN-SPECIFIC CHAPERONE A"/>
    <property type="match status" value="1"/>
</dbReference>
<dbReference type="GO" id="GO:0007021">
    <property type="term" value="P:tubulin complex assembly"/>
    <property type="evidence" value="ECO:0007669"/>
    <property type="project" value="UniProtKB-UniRule"/>
</dbReference>
<dbReference type="GO" id="GO:0005874">
    <property type="term" value="C:microtubule"/>
    <property type="evidence" value="ECO:0007669"/>
    <property type="project" value="UniProtKB-KW"/>
</dbReference>
<dbReference type="SUPFAM" id="SSF46988">
    <property type="entry name" value="Tubulin chaperone cofactor A"/>
    <property type="match status" value="1"/>
</dbReference>
<dbReference type="InterPro" id="IPR004226">
    <property type="entry name" value="TBCA"/>
</dbReference>
<dbReference type="Pfam" id="PF02970">
    <property type="entry name" value="TBCA"/>
    <property type="match status" value="1"/>
</dbReference>
<sequence>MPRPQKKADPERQLMIKTKACQRLIKESAYYEEEVKENETKLQVMKEENRDPYDIKKFEEVVDESRMMVPDSRARMRRALEDLEQYLQSDEVKEGVNEEGGWCNAARTLLKEQGFDLGTKGRVAASDDVAETNLDDLAEGEAF</sequence>
<evidence type="ECO:0000256" key="3">
    <source>
        <dbReference type="RuleBase" id="RU364030"/>
    </source>
</evidence>
<keyword evidence="2 3" id="KW-0143">Chaperone</keyword>
<dbReference type="PANTHER" id="PTHR21500">
    <property type="entry name" value="TUBULIN-SPECIFIC CHAPERONE A"/>
    <property type="match status" value="1"/>
</dbReference>
<keyword evidence="3" id="KW-0493">Microtubule</keyword>
<keyword evidence="3" id="KW-0206">Cytoskeleton</keyword>
<dbReference type="GO" id="GO:0005829">
    <property type="term" value="C:cytosol"/>
    <property type="evidence" value="ECO:0007669"/>
    <property type="project" value="TreeGrafter"/>
</dbReference>
<organism evidence="4">
    <name type="scientific">Odontella aurita</name>
    <dbReference type="NCBI Taxonomy" id="265563"/>
    <lineage>
        <taxon>Eukaryota</taxon>
        <taxon>Sar</taxon>
        <taxon>Stramenopiles</taxon>
        <taxon>Ochrophyta</taxon>
        <taxon>Bacillariophyta</taxon>
        <taxon>Mediophyceae</taxon>
        <taxon>Biddulphiophycidae</taxon>
        <taxon>Eupodiscales</taxon>
        <taxon>Odontellaceae</taxon>
        <taxon>Odontella</taxon>
    </lineage>
</organism>
<comment type="subcellular location">
    <subcellularLocation>
        <location evidence="3">Cytoplasm</location>
        <location evidence="3">Cytoskeleton</location>
    </subcellularLocation>
</comment>
<dbReference type="Gene3D" id="1.20.58.90">
    <property type="match status" value="1"/>
</dbReference>
<dbReference type="AlphaFoldDB" id="A0A7S4I4N1"/>
<dbReference type="GO" id="GO:0048487">
    <property type="term" value="F:beta-tubulin binding"/>
    <property type="evidence" value="ECO:0007669"/>
    <property type="project" value="InterPro"/>
</dbReference>
<keyword evidence="3" id="KW-0963">Cytoplasm</keyword>
<protein>
    <recommendedName>
        <fullName evidence="3">Tubulin-specific chaperone A</fullName>
    </recommendedName>
</protein>
<comment type="similarity">
    <text evidence="1 3">Belongs to the TBCA family.</text>
</comment>
<dbReference type="EMBL" id="HBKQ01011006">
    <property type="protein sequence ID" value="CAE2218497.1"/>
    <property type="molecule type" value="Transcribed_RNA"/>
</dbReference>